<dbReference type="CDD" id="cd13940">
    <property type="entry name" value="ILEI_FAM3C"/>
    <property type="match status" value="1"/>
</dbReference>
<dbReference type="RefSeq" id="XP_008303593.1">
    <property type="nucleotide sequence ID" value="XM_008305371.1"/>
</dbReference>
<keyword evidence="11" id="KW-1185">Reference proteome</keyword>
<reference evidence="12" key="2">
    <citation type="submission" date="2025-04" db="UniProtKB">
        <authorList>
            <consortium name="RefSeq"/>
        </authorList>
    </citation>
    <scope>IDENTIFICATION</scope>
</reference>
<dbReference type="PROSITE" id="PS52031">
    <property type="entry name" value="GG_LECTIN"/>
    <property type="match status" value="1"/>
</dbReference>
<feature type="domain" description="ILEI/PANDER" evidence="9">
    <location>
        <begin position="107"/>
        <end position="194"/>
    </location>
</feature>
<dbReference type="Proteomes" id="UP000694891">
    <property type="component" value="Unplaced"/>
</dbReference>
<proteinExistence type="inferred from homology"/>
<evidence type="ECO:0000256" key="7">
    <source>
        <dbReference type="PROSITE-ProRule" id="PRU01375"/>
    </source>
</evidence>
<keyword evidence="3" id="KW-0964">Secreted</keyword>
<keyword evidence="4" id="KW-0732">Signal</keyword>
<dbReference type="InterPro" id="IPR039477">
    <property type="entry name" value="ILEI/PANDER_dom"/>
</dbReference>
<dbReference type="Ensembl" id="ENSSPAT00000003786.1">
    <property type="protein sequence ID" value="ENSSPAP00000003709.1"/>
    <property type="gene ID" value="ENSSPAG00000002876.1"/>
</dbReference>
<evidence type="ECO:0000313" key="12">
    <source>
        <dbReference type="RefSeq" id="XP_008303593.1"/>
    </source>
</evidence>
<accession>A0A3B4ZB14</accession>
<comment type="subcellular location">
    <subcellularLocation>
        <location evidence="1">Secreted</location>
    </subcellularLocation>
</comment>
<organism evidence="10">
    <name type="scientific">Stegastes partitus</name>
    <name type="common">bicolor damselfish</name>
    <dbReference type="NCBI Taxonomy" id="144197"/>
    <lineage>
        <taxon>Eukaryota</taxon>
        <taxon>Metazoa</taxon>
        <taxon>Chordata</taxon>
        <taxon>Craniata</taxon>
        <taxon>Vertebrata</taxon>
        <taxon>Euteleostomi</taxon>
        <taxon>Actinopterygii</taxon>
        <taxon>Neopterygii</taxon>
        <taxon>Teleostei</taxon>
        <taxon>Neoteleostei</taxon>
        <taxon>Acanthomorphata</taxon>
        <taxon>Ovalentaria</taxon>
        <taxon>Pomacentridae</taxon>
        <taxon>Stegastes</taxon>
    </lineage>
</organism>
<sequence>MTRLGLNKWIVHSVMVSVPTIIFLTLILQYYNNPFKSDWNLALLESFSQSAEADANAPGGPCTIKRECPDDHFSFFIQSGAANVFGPKICIQNELVLGTVLNNAVAGLNIVIVNGRTGALTKAVSFDTYGGAIEPLIEFLKNIDQGSVIMVASYDEPSTKLNEEARTLFAELGSSSIHSLGFRDNWVFIGGKGDTMKSKYEKYMKNDAATNKYEHWPELINMDGCLPKNLN</sequence>
<feature type="transmembrane region" description="Helical" evidence="8">
    <location>
        <begin position="9"/>
        <end position="31"/>
    </location>
</feature>
<evidence type="ECO:0000259" key="9">
    <source>
        <dbReference type="Pfam" id="PF15711"/>
    </source>
</evidence>
<evidence type="ECO:0000256" key="6">
    <source>
        <dbReference type="ARBA" id="ARBA00023157"/>
    </source>
</evidence>
<dbReference type="Pfam" id="PF15711">
    <property type="entry name" value="ILEI"/>
    <property type="match status" value="1"/>
</dbReference>
<evidence type="ECO:0000256" key="2">
    <source>
        <dbReference type="ARBA" id="ARBA00010905"/>
    </source>
</evidence>
<evidence type="ECO:0000313" key="10">
    <source>
        <dbReference type="Ensembl" id="ENSSPAP00000003709.1"/>
    </source>
</evidence>
<dbReference type="AlphaFoldDB" id="A0A3B4ZB14"/>
<evidence type="ECO:0000256" key="3">
    <source>
        <dbReference type="ARBA" id="ARBA00022525"/>
    </source>
</evidence>
<dbReference type="STRING" id="144197.ENSSPAP00000003709"/>
<keyword evidence="5 7" id="KW-0430">Lectin</keyword>
<dbReference type="OrthoDB" id="440755at2759"/>
<dbReference type="InterPro" id="IPR039475">
    <property type="entry name" value="ILEI_FAM3C"/>
</dbReference>
<name>A0A3B4ZB14_9TELE</name>
<evidence type="ECO:0000256" key="1">
    <source>
        <dbReference type="ARBA" id="ARBA00004613"/>
    </source>
</evidence>
<evidence type="ECO:0000256" key="8">
    <source>
        <dbReference type="SAM" id="Phobius"/>
    </source>
</evidence>
<comment type="similarity">
    <text evidence="2">Belongs to the FAM3 family.</text>
</comment>
<protein>
    <submittedName>
        <fullName evidence="10 12">Protein FAM3C-like</fullName>
    </submittedName>
</protein>
<dbReference type="GO" id="GO:0030246">
    <property type="term" value="F:carbohydrate binding"/>
    <property type="evidence" value="ECO:0007669"/>
    <property type="project" value="UniProtKB-UniRule"/>
</dbReference>
<dbReference type="PANTHER" id="PTHR14592">
    <property type="entry name" value="UNCHARACTERIZED FAM3"/>
    <property type="match status" value="1"/>
</dbReference>
<keyword evidence="6" id="KW-1015">Disulfide bond</keyword>
<keyword evidence="8" id="KW-0472">Membrane</keyword>
<dbReference type="GeneID" id="103375165"/>
<dbReference type="GeneTree" id="ENSGT00950000183004"/>
<evidence type="ECO:0000313" key="11">
    <source>
        <dbReference type="Proteomes" id="UP000694891"/>
    </source>
</evidence>
<evidence type="ECO:0000256" key="5">
    <source>
        <dbReference type="ARBA" id="ARBA00022734"/>
    </source>
</evidence>
<keyword evidence="8" id="KW-1133">Transmembrane helix</keyword>
<evidence type="ECO:0000256" key="4">
    <source>
        <dbReference type="ARBA" id="ARBA00022729"/>
    </source>
</evidence>
<gene>
    <name evidence="12" type="primary">LOC103375165</name>
</gene>
<reference evidence="10" key="1">
    <citation type="submission" date="2023-09" db="UniProtKB">
        <authorList>
            <consortium name="Ensembl"/>
        </authorList>
    </citation>
    <scope>IDENTIFICATION</scope>
</reference>
<dbReference type="InterPro" id="IPR039220">
    <property type="entry name" value="FAM3"/>
</dbReference>
<dbReference type="GO" id="GO:0005576">
    <property type="term" value="C:extracellular region"/>
    <property type="evidence" value="ECO:0007669"/>
    <property type="project" value="UniProtKB-SubCell"/>
</dbReference>
<keyword evidence="8" id="KW-0812">Transmembrane</keyword>